<evidence type="ECO:0000313" key="2">
    <source>
        <dbReference type="EMBL" id="AJW69882.1"/>
    </source>
</evidence>
<dbReference type="OrthoDB" id="10789at2157"/>
<organism evidence="2 3">
    <name type="scientific">Nitrosopumilus adriaticus</name>
    <dbReference type="NCBI Taxonomy" id="1580092"/>
    <lineage>
        <taxon>Archaea</taxon>
        <taxon>Nitrososphaerota</taxon>
        <taxon>Nitrososphaeria</taxon>
        <taxon>Nitrosopumilales</taxon>
        <taxon>Nitrosopumilaceae</taxon>
        <taxon>Nitrosopumilus</taxon>
    </lineage>
</organism>
<dbReference type="KEGG" id="nin:NADRNF5_0183"/>
<feature type="transmembrane region" description="Helical" evidence="1">
    <location>
        <begin position="6"/>
        <end position="29"/>
    </location>
</feature>
<dbReference type="GeneID" id="24819436"/>
<dbReference type="STRING" id="1580092.NADRNF5_0183"/>
<reference evidence="2 3" key="2">
    <citation type="journal article" date="2016" name="ISME J.">
        <title>Physiological and genomic characterization of two novel marine thaumarchaeal strains indicates niche differentiation.</title>
        <authorList>
            <person name="Bayer B."/>
            <person name="Vojvoda J."/>
            <person name="Offre P."/>
            <person name="Alves R.J."/>
            <person name="Elisabeth N.H."/>
            <person name="Garcia J.A."/>
            <person name="Volland J.M."/>
            <person name="Srivastava A."/>
            <person name="Schleper C."/>
            <person name="Herndl G.J."/>
        </authorList>
    </citation>
    <scope>NUCLEOTIDE SEQUENCE [LARGE SCALE GENOMIC DNA]</scope>
    <source>
        <strain evidence="2 3">NF5</strain>
    </source>
</reference>
<proteinExistence type="predicted"/>
<keyword evidence="1" id="KW-0812">Transmembrane</keyword>
<sequence>MKKILYVVIPVIVFSIIFVNAFFGHLIFLSETQQVMNKYSVYVHLLSDWQSDSKNIVFEVSNSWHKSDKRNDVNHVFDAESKEYNTNQLQEINGKSFVELKHEFSECQEEWQPMLYRKAVDTVRHEIEYVQGKQLSTDPDISVYPNIENRNYDNLEQQSKIKNGYAQFFPICTSKETTSYDYSVKTDNKDLGFDVYFVSSSTQRENFTSSEFDYYIDSGCFGQNKQSYSGSCKNIQKDSGLLIIFPDELKPWITKVTVNLYEVN</sequence>
<dbReference type="HOGENOM" id="CLU_1076126_0_0_2"/>
<evidence type="ECO:0000313" key="3">
    <source>
        <dbReference type="Proteomes" id="UP000032408"/>
    </source>
</evidence>
<accession>A0A0D5C0F8</accession>
<protein>
    <submittedName>
        <fullName evidence="2">Uncharacterized protein</fullName>
    </submittedName>
</protein>
<name>A0A0D5C0F8_9ARCH</name>
<dbReference type="Proteomes" id="UP000032408">
    <property type="component" value="Chromosome"/>
</dbReference>
<evidence type="ECO:0000256" key="1">
    <source>
        <dbReference type="SAM" id="Phobius"/>
    </source>
</evidence>
<keyword evidence="1" id="KW-1133">Transmembrane helix</keyword>
<dbReference type="RefSeq" id="WP_048114762.1">
    <property type="nucleotide sequence ID" value="NZ_CP011070.1"/>
</dbReference>
<reference evidence="3" key="1">
    <citation type="submission" date="2015-03" db="EMBL/GenBank/DDBJ databases">
        <title>Characterization of two novel Thaumarchaeota isolated from the Northern Adriatic Sea.</title>
        <authorList>
            <person name="Bayer B."/>
            <person name="Vojvoda J."/>
            <person name="Offre P."/>
            <person name="Srivastava A."/>
            <person name="Elisabeth N."/>
            <person name="Garcia J.A.L."/>
            <person name="Schleper C."/>
            <person name="Herndl G.J."/>
        </authorList>
    </citation>
    <scope>NUCLEOTIDE SEQUENCE [LARGE SCALE GENOMIC DNA]</scope>
    <source>
        <strain evidence="3">NF5</strain>
    </source>
</reference>
<keyword evidence="3" id="KW-1185">Reference proteome</keyword>
<dbReference type="EMBL" id="CP011070">
    <property type="protein sequence ID" value="AJW69882.1"/>
    <property type="molecule type" value="Genomic_DNA"/>
</dbReference>
<gene>
    <name evidence="2" type="ORF">NADRNF5_0183</name>
</gene>
<dbReference type="AlphaFoldDB" id="A0A0D5C0F8"/>
<keyword evidence="1" id="KW-0472">Membrane</keyword>